<dbReference type="KEGG" id="luo:HHL09_24820"/>
<dbReference type="AlphaFoldDB" id="A0A858RQQ6"/>
<sequence>MKPESATLYAVSGLLLLSALCVGGRIYVDEKGGAAALPPAKPAKALGDPAPEVARGALPKPMARPGDSSPLVSQLRAILALGTTIDRTKALLALTAGFKDPEDWRRALTALDELGVRRGFSGWDVIMYAWAESDPLTAMTYSIENKVGTDYVMEIWLSVDPDGALAYLESPEGKQEIQIWRNLVGSTMNRLGGDLPRLERLLKAIPENERRMVAPYLKTKFTAPYETLKPWVGSLDPWLKEAVVRMLMQGLPDMQQKLVVAADFPEQVGAQGQSMIYAAWMKENEAEAMAAFDAMEEGPSHKAALGAAMMHYYRSARLAEALELYKKWPEEVGQPFLSDLLLCERVEDAEVILASIPLHQSESLRLNRYRVALEMWFSKEPDAVRKWLAENEVPEIVRKEWDGK</sequence>
<evidence type="ECO:0000313" key="1">
    <source>
        <dbReference type="EMBL" id="QJE98864.1"/>
    </source>
</evidence>
<reference evidence="1 2" key="1">
    <citation type="submission" date="2020-04" db="EMBL/GenBank/DDBJ databases">
        <title>Luteolibacter sp. G-1-1-1 isolated from soil.</title>
        <authorList>
            <person name="Dahal R.H."/>
        </authorList>
    </citation>
    <scope>NUCLEOTIDE SEQUENCE [LARGE SCALE GENOMIC DNA]</scope>
    <source>
        <strain evidence="1 2">G-1-1-1</strain>
    </source>
</reference>
<dbReference type="EMBL" id="CP051774">
    <property type="protein sequence ID" value="QJE98864.1"/>
    <property type="molecule type" value="Genomic_DNA"/>
</dbReference>
<dbReference type="RefSeq" id="WP_169457350.1">
    <property type="nucleotide sequence ID" value="NZ_CP051774.1"/>
</dbReference>
<keyword evidence="2" id="KW-1185">Reference proteome</keyword>
<organism evidence="1 2">
    <name type="scientific">Luteolibacter luteus</name>
    <dbReference type="NCBI Taxonomy" id="2728835"/>
    <lineage>
        <taxon>Bacteria</taxon>
        <taxon>Pseudomonadati</taxon>
        <taxon>Verrucomicrobiota</taxon>
        <taxon>Verrucomicrobiia</taxon>
        <taxon>Verrucomicrobiales</taxon>
        <taxon>Verrucomicrobiaceae</taxon>
        <taxon>Luteolibacter</taxon>
    </lineage>
</organism>
<name>A0A858RQQ6_9BACT</name>
<dbReference type="Proteomes" id="UP000501812">
    <property type="component" value="Chromosome"/>
</dbReference>
<evidence type="ECO:0000313" key="2">
    <source>
        <dbReference type="Proteomes" id="UP000501812"/>
    </source>
</evidence>
<proteinExistence type="predicted"/>
<protein>
    <submittedName>
        <fullName evidence="1">Uncharacterized protein</fullName>
    </submittedName>
</protein>
<gene>
    <name evidence="1" type="ORF">HHL09_24820</name>
</gene>
<accession>A0A858RQQ6</accession>